<feature type="binding site" evidence="22">
    <location>
        <position position="157"/>
    </location>
    <ligand>
        <name>Mg(2+)</name>
        <dbReference type="ChEBI" id="CHEBI:18420"/>
    </ligand>
</feature>
<evidence type="ECO:0000256" key="18">
    <source>
        <dbReference type="ARBA" id="ARBA00049360"/>
    </source>
</evidence>
<dbReference type="InterPro" id="IPR051272">
    <property type="entry name" value="RIO-type_Ser/Thr_kinase"/>
</dbReference>
<evidence type="ECO:0000256" key="6">
    <source>
        <dbReference type="ARBA" id="ARBA00022490"/>
    </source>
</evidence>
<keyword evidence="12 25" id="KW-0418">Kinase</keyword>
<evidence type="ECO:0000256" key="3">
    <source>
        <dbReference type="ARBA" id="ARBA00009196"/>
    </source>
</evidence>
<dbReference type="Gene3D" id="3.30.200.20">
    <property type="entry name" value="Phosphorylase Kinase, domain 1"/>
    <property type="match status" value="1"/>
</dbReference>
<dbReference type="FunFam" id="1.10.510.10:FF:000232">
    <property type="entry name" value="Serine/threonine-protein kinase RIO1"/>
    <property type="match status" value="1"/>
</dbReference>
<comment type="catalytic activity">
    <reaction evidence="18">
        <text>ATP + H2O = ADP + phosphate + H(+)</text>
        <dbReference type="Rhea" id="RHEA:13065"/>
        <dbReference type="ChEBI" id="CHEBI:15377"/>
        <dbReference type="ChEBI" id="CHEBI:15378"/>
        <dbReference type="ChEBI" id="CHEBI:30616"/>
        <dbReference type="ChEBI" id="CHEBI:43474"/>
        <dbReference type="ChEBI" id="CHEBI:456216"/>
    </reaction>
</comment>
<feature type="compositionally biased region" description="Basic residues" evidence="23">
    <location>
        <begin position="434"/>
        <end position="455"/>
    </location>
</feature>
<organism evidence="25">
    <name type="scientific">Tetraselmis sp. GSL018</name>
    <dbReference type="NCBI Taxonomy" id="582737"/>
    <lineage>
        <taxon>Eukaryota</taxon>
        <taxon>Viridiplantae</taxon>
        <taxon>Chlorophyta</taxon>
        <taxon>core chlorophytes</taxon>
        <taxon>Chlorodendrophyceae</taxon>
        <taxon>Chlorodendrales</taxon>
        <taxon>Chlorodendraceae</taxon>
        <taxon>Tetraselmis</taxon>
    </lineage>
</organism>
<comment type="catalytic activity">
    <reaction evidence="16">
        <text>L-threonyl-[protein] + ATP = O-phospho-L-threonyl-[protein] + ADP + H(+)</text>
        <dbReference type="Rhea" id="RHEA:46608"/>
        <dbReference type="Rhea" id="RHEA-COMP:11060"/>
        <dbReference type="Rhea" id="RHEA-COMP:11605"/>
        <dbReference type="ChEBI" id="CHEBI:15378"/>
        <dbReference type="ChEBI" id="CHEBI:30013"/>
        <dbReference type="ChEBI" id="CHEBI:30616"/>
        <dbReference type="ChEBI" id="CHEBI:61977"/>
        <dbReference type="ChEBI" id="CHEBI:456216"/>
        <dbReference type="EC" id="2.7.11.1"/>
    </reaction>
</comment>
<reference evidence="25" key="1">
    <citation type="submission" date="2014-05" db="EMBL/GenBank/DDBJ databases">
        <title>The transcriptome of the halophilic microalga Tetraselmis sp. GSL018 isolated from the Great Salt Lake, Utah.</title>
        <authorList>
            <person name="Jinkerson R.E."/>
            <person name="D'Adamo S."/>
            <person name="Posewitz M.C."/>
        </authorList>
    </citation>
    <scope>NUCLEOTIDE SEQUENCE</scope>
    <source>
        <strain evidence="25">GSL018</strain>
    </source>
</reference>
<proteinExistence type="inferred from homology"/>
<accession>A0A061SK97</accession>
<keyword evidence="14 21" id="KW-0067">ATP-binding</keyword>
<evidence type="ECO:0000256" key="19">
    <source>
        <dbReference type="ARBA" id="ARBA00068838"/>
    </source>
</evidence>
<evidence type="ECO:0000256" key="17">
    <source>
        <dbReference type="ARBA" id="ARBA00048679"/>
    </source>
</evidence>
<dbReference type="GO" id="GO:0005737">
    <property type="term" value="C:cytoplasm"/>
    <property type="evidence" value="ECO:0007669"/>
    <property type="project" value="UniProtKB-SubCell"/>
</dbReference>
<dbReference type="Gene3D" id="1.10.510.10">
    <property type="entry name" value="Transferase(Phosphotransferase) domain 1"/>
    <property type="match status" value="1"/>
</dbReference>
<dbReference type="GO" id="GO:0004674">
    <property type="term" value="F:protein serine/threonine kinase activity"/>
    <property type="evidence" value="ECO:0007669"/>
    <property type="project" value="UniProtKB-KW"/>
</dbReference>
<comment type="similarity">
    <text evidence="3">Belongs to the protein kinase superfamily. RIO-type Ser/Thr kinase family.</text>
</comment>
<dbReference type="GO" id="GO:0005524">
    <property type="term" value="F:ATP binding"/>
    <property type="evidence" value="ECO:0007669"/>
    <property type="project" value="UniProtKB-KW"/>
</dbReference>
<feature type="active site" description="4-aspartylphosphate intermediate" evidence="20">
    <location>
        <position position="169"/>
    </location>
</feature>
<keyword evidence="8" id="KW-0723">Serine/threonine-protein kinase</keyword>
<evidence type="ECO:0000256" key="7">
    <source>
        <dbReference type="ARBA" id="ARBA00022517"/>
    </source>
</evidence>
<dbReference type="EC" id="2.7.11.1" evidence="4"/>
<evidence type="ECO:0000256" key="11">
    <source>
        <dbReference type="ARBA" id="ARBA00022741"/>
    </source>
</evidence>
<evidence type="ECO:0000256" key="16">
    <source>
        <dbReference type="ARBA" id="ARBA00047899"/>
    </source>
</evidence>
<dbReference type="PIRSF" id="PIRSF038147">
    <property type="entry name" value="Ser/Thr_PK_RIO1"/>
    <property type="match status" value="1"/>
</dbReference>
<dbReference type="InterPro" id="IPR018935">
    <property type="entry name" value="RIO_kinase_CS"/>
</dbReference>
<evidence type="ECO:0000259" key="24">
    <source>
        <dbReference type="SMART" id="SM00090"/>
    </source>
</evidence>
<dbReference type="GO" id="GO:0042254">
    <property type="term" value="P:ribosome biogenesis"/>
    <property type="evidence" value="ECO:0007669"/>
    <property type="project" value="UniProtKB-KW"/>
</dbReference>
<evidence type="ECO:0000256" key="10">
    <source>
        <dbReference type="ARBA" id="ARBA00022723"/>
    </source>
</evidence>
<dbReference type="InterPro" id="IPR000687">
    <property type="entry name" value="RIO_kinase"/>
</dbReference>
<dbReference type="SMART" id="SM00090">
    <property type="entry name" value="RIO"/>
    <property type="match status" value="1"/>
</dbReference>
<keyword evidence="11 21" id="KW-0547">Nucleotide-binding</keyword>
<dbReference type="FunFam" id="3.30.200.20:FF:000148">
    <property type="entry name" value="Serine/threonine-protein kinase RIO1"/>
    <property type="match status" value="1"/>
</dbReference>
<dbReference type="Pfam" id="PF01163">
    <property type="entry name" value="RIO1"/>
    <property type="match status" value="1"/>
</dbReference>
<keyword evidence="6" id="KW-0963">Cytoplasm</keyword>
<feature type="binding site" evidence="22">
    <location>
        <position position="169"/>
    </location>
    <ligand>
        <name>Mg(2+)</name>
        <dbReference type="ChEBI" id="CHEBI:18420"/>
    </ligand>
</feature>
<dbReference type="EMBL" id="GBEZ01000146">
    <property type="protein sequence ID" value="JAC84713.1"/>
    <property type="molecule type" value="Transcribed_RNA"/>
</dbReference>
<evidence type="ECO:0000256" key="2">
    <source>
        <dbReference type="ARBA" id="ARBA00004496"/>
    </source>
</evidence>
<evidence type="ECO:0000313" key="25">
    <source>
        <dbReference type="EMBL" id="JAC84713.1"/>
    </source>
</evidence>
<comment type="subcellular location">
    <subcellularLocation>
        <location evidence="2">Cytoplasm</location>
    </subcellularLocation>
</comment>
<dbReference type="InterPro" id="IPR018934">
    <property type="entry name" value="RIO_dom"/>
</dbReference>
<sequence length="455" mass="51603">MLNRRVFTEIHGCVSTGKEANVYHGTNPDTGDMAIKVYKTSILVFRDRDAYVTGDRRFSRGYGKGNPRKMVKVWAEKEMRNLARLRAAGIRAPEPMLLRSHVLVMDFVGTEGVAAPRLKDANLSESKLRSAYEELVRVIRMLYQSCRLVHADLSEYNILWHEGHLWIIDVSQAVDLDHPRALDFLRADCAHCNDFFRRHGVAVLTNKELFDFAVDPTITPDNVDEVLERLKERASARPIQRTAEEEVKEAVFQQAFIPTRMDEVVDYERDHDRAQAGEDLEDRGIFYQTIIGLRDDMSGPKLQPSILQENGTGGGAAADMRGERTAKTEEEDLFGIKRLSGNELKPLHGASTSEQDVNKNDATVDKNVLTKCAGEMLSDAEGESSDSDENDGDSLSPRDAFEETQEILTAEERRELERAARKEHKREVKEAAREKRKTKLPKHVKKRREKAGKKK</sequence>
<keyword evidence="13" id="KW-0378">Hydrolase</keyword>
<feature type="domain" description="RIO kinase" evidence="24">
    <location>
        <begin position="1"/>
        <end position="215"/>
    </location>
</feature>
<dbReference type="InterPro" id="IPR017407">
    <property type="entry name" value="Ser/Thr_kinase_Rio1"/>
</dbReference>
<dbReference type="CDD" id="cd05147">
    <property type="entry name" value="RIO1_euk"/>
    <property type="match status" value="1"/>
</dbReference>
<comment type="catalytic activity">
    <reaction evidence="17">
        <text>L-seryl-[protein] + ATP = O-phospho-L-seryl-[protein] + ADP + H(+)</text>
        <dbReference type="Rhea" id="RHEA:17989"/>
        <dbReference type="Rhea" id="RHEA-COMP:9863"/>
        <dbReference type="Rhea" id="RHEA-COMP:11604"/>
        <dbReference type="ChEBI" id="CHEBI:15378"/>
        <dbReference type="ChEBI" id="CHEBI:29999"/>
        <dbReference type="ChEBI" id="CHEBI:30616"/>
        <dbReference type="ChEBI" id="CHEBI:83421"/>
        <dbReference type="ChEBI" id="CHEBI:456216"/>
        <dbReference type="EC" id="2.7.11.1"/>
    </reaction>
</comment>
<dbReference type="PANTHER" id="PTHR45723">
    <property type="entry name" value="SERINE/THREONINE-PROTEIN KINASE RIO1"/>
    <property type="match status" value="1"/>
</dbReference>
<evidence type="ECO:0000256" key="21">
    <source>
        <dbReference type="PIRSR" id="PIRSR038147-2"/>
    </source>
</evidence>
<evidence type="ECO:0000256" key="4">
    <source>
        <dbReference type="ARBA" id="ARBA00012513"/>
    </source>
</evidence>
<evidence type="ECO:0000256" key="8">
    <source>
        <dbReference type="ARBA" id="ARBA00022527"/>
    </source>
</evidence>
<dbReference type="GO" id="GO:0016787">
    <property type="term" value="F:hydrolase activity"/>
    <property type="evidence" value="ECO:0007669"/>
    <property type="project" value="UniProtKB-KW"/>
</dbReference>
<feature type="active site" description="Proton acceptor" evidence="20">
    <location>
        <position position="152"/>
    </location>
</feature>
<evidence type="ECO:0000256" key="9">
    <source>
        <dbReference type="ARBA" id="ARBA00022679"/>
    </source>
</evidence>
<evidence type="ECO:0000256" key="14">
    <source>
        <dbReference type="ARBA" id="ARBA00022840"/>
    </source>
</evidence>
<feature type="compositionally biased region" description="Acidic residues" evidence="23">
    <location>
        <begin position="378"/>
        <end position="392"/>
    </location>
</feature>
<dbReference type="PROSITE" id="PS01245">
    <property type="entry name" value="RIO1"/>
    <property type="match status" value="1"/>
</dbReference>
<feature type="region of interest" description="Disordered" evidence="23">
    <location>
        <begin position="378"/>
        <end position="455"/>
    </location>
</feature>
<keyword evidence="9" id="KW-0808">Transferase</keyword>
<dbReference type="SUPFAM" id="SSF56112">
    <property type="entry name" value="Protein kinase-like (PK-like)"/>
    <property type="match status" value="1"/>
</dbReference>
<name>A0A061SK97_9CHLO</name>
<evidence type="ECO:0000256" key="13">
    <source>
        <dbReference type="ARBA" id="ARBA00022801"/>
    </source>
</evidence>
<keyword evidence="15" id="KW-0460">Magnesium</keyword>
<gene>
    <name evidence="25" type="primary">RIOK1</name>
    <name evidence="25" type="ORF">TSPGSL018_318</name>
</gene>
<comment type="cofactor">
    <cofactor evidence="1 22">
        <name>Mg(2+)</name>
        <dbReference type="ChEBI" id="CHEBI:18420"/>
    </cofactor>
</comment>
<evidence type="ECO:0000256" key="15">
    <source>
        <dbReference type="ARBA" id="ARBA00022842"/>
    </source>
</evidence>
<keyword evidence="7" id="KW-0690">Ribosome biogenesis</keyword>
<evidence type="ECO:0000256" key="23">
    <source>
        <dbReference type="SAM" id="MobiDB-lite"/>
    </source>
</evidence>
<keyword evidence="10" id="KW-0479">Metal-binding</keyword>
<feature type="compositionally biased region" description="Basic and acidic residues" evidence="23">
    <location>
        <begin position="410"/>
        <end position="433"/>
    </location>
</feature>
<dbReference type="GO" id="GO:0046872">
    <property type="term" value="F:metal ion binding"/>
    <property type="evidence" value="ECO:0007669"/>
    <property type="project" value="UniProtKB-KW"/>
</dbReference>
<evidence type="ECO:0000256" key="1">
    <source>
        <dbReference type="ARBA" id="ARBA00001946"/>
    </source>
</evidence>
<evidence type="ECO:0000256" key="22">
    <source>
        <dbReference type="PIRSR" id="PIRSR038147-3"/>
    </source>
</evidence>
<feature type="binding site" evidence="21">
    <location>
        <position position="36"/>
    </location>
    <ligand>
        <name>ATP</name>
        <dbReference type="ChEBI" id="CHEBI:30616"/>
    </ligand>
</feature>
<feature type="region of interest" description="Disordered" evidence="23">
    <location>
        <begin position="298"/>
        <end position="362"/>
    </location>
</feature>
<evidence type="ECO:0000256" key="12">
    <source>
        <dbReference type="ARBA" id="ARBA00022777"/>
    </source>
</evidence>
<evidence type="ECO:0000256" key="5">
    <source>
        <dbReference type="ARBA" id="ARBA00016038"/>
    </source>
</evidence>
<protein>
    <recommendedName>
        <fullName evidence="5">Serine/threonine-protein kinase RIO1</fullName>
        <ecNumber evidence="4">2.7.11.1</ecNumber>
    </recommendedName>
    <alternativeName>
        <fullName evidence="19">Serine/threonine-protein kinase rio1</fullName>
    </alternativeName>
</protein>
<dbReference type="AlphaFoldDB" id="A0A061SK97"/>
<dbReference type="InterPro" id="IPR011009">
    <property type="entry name" value="Kinase-like_dom_sf"/>
</dbReference>
<evidence type="ECO:0000256" key="20">
    <source>
        <dbReference type="PIRSR" id="PIRSR038147-1"/>
    </source>
</evidence>